<organism evidence="1 2">
    <name type="scientific">Bordetella ansorpii</name>
    <dbReference type="NCBI Taxonomy" id="288768"/>
    <lineage>
        <taxon>Bacteria</taxon>
        <taxon>Pseudomonadati</taxon>
        <taxon>Pseudomonadota</taxon>
        <taxon>Betaproteobacteria</taxon>
        <taxon>Burkholderiales</taxon>
        <taxon>Alcaligenaceae</taxon>
        <taxon>Bordetella</taxon>
    </lineage>
</organism>
<dbReference type="EMBL" id="FKBS01000014">
    <property type="protein sequence ID" value="SAI29041.1"/>
    <property type="molecule type" value="Genomic_DNA"/>
</dbReference>
<proteinExistence type="predicted"/>
<dbReference type="OrthoDB" id="8666881at2"/>
<reference evidence="1 2" key="1">
    <citation type="submission" date="2016-03" db="EMBL/GenBank/DDBJ databases">
        <authorList>
            <consortium name="Pathogen Informatics"/>
        </authorList>
    </citation>
    <scope>NUCLEOTIDE SEQUENCE [LARGE SCALE GENOMIC DNA]</scope>
    <source>
        <strain evidence="1 2">NCTC13364</strain>
    </source>
</reference>
<protein>
    <submittedName>
        <fullName evidence="1">Uncharacterized protein</fullName>
    </submittedName>
</protein>
<evidence type="ECO:0000313" key="2">
    <source>
        <dbReference type="Proteomes" id="UP000077037"/>
    </source>
</evidence>
<dbReference type="AlphaFoldDB" id="A0A157P6I6"/>
<gene>
    <name evidence="1" type="ORF">SAMEA1982600_02305</name>
</gene>
<dbReference type="RefSeq" id="WP_066413939.1">
    <property type="nucleotide sequence ID" value="NZ_FKBS01000014.1"/>
</dbReference>
<accession>A0A157P6I6</accession>
<evidence type="ECO:0000313" key="1">
    <source>
        <dbReference type="EMBL" id="SAI29041.1"/>
    </source>
</evidence>
<sequence length="180" mass="19702">MQRPSLPLPAPAPGPNSSPGVCVMRRLPFLELMELLEFSRLRLDPPAAAPTRATGLVLGTQDWLCPDAAGTLPATEAFDVYVCSTLAALHDAVLPPDDTRLHFDMSTHAQTAPTASRTHHVRLCAVASARPRRKRALPYLRVDLGTLIQRIVVPAKVPAHVFELVQQVVRTRLWIDVARA</sequence>
<dbReference type="Proteomes" id="UP000077037">
    <property type="component" value="Unassembled WGS sequence"/>
</dbReference>
<name>A0A157P6I6_9BORD</name>